<evidence type="ECO:0000256" key="4">
    <source>
        <dbReference type="ARBA" id="ARBA00023136"/>
    </source>
</evidence>
<comment type="subcellular location">
    <subcellularLocation>
        <location evidence="1">Cell membrane</location>
        <topology evidence="1">Multi-pass membrane protein</topology>
    </subcellularLocation>
</comment>
<feature type="transmembrane region" description="Helical" evidence="5">
    <location>
        <begin position="63"/>
        <end position="83"/>
    </location>
</feature>
<dbReference type="PROSITE" id="PS50929">
    <property type="entry name" value="ABC_TM1F"/>
    <property type="match status" value="1"/>
</dbReference>
<dbReference type="AlphaFoldDB" id="A0A3D8M7K6"/>
<dbReference type="RefSeq" id="WP_115593233.1">
    <property type="nucleotide sequence ID" value="NZ_QRHA01000006.1"/>
</dbReference>
<dbReference type="Gene3D" id="3.40.50.300">
    <property type="entry name" value="P-loop containing nucleotide triphosphate hydrolases"/>
    <property type="match status" value="1"/>
</dbReference>
<evidence type="ECO:0000256" key="3">
    <source>
        <dbReference type="ARBA" id="ARBA00022989"/>
    </source>
</evidence>
<dbReference type="GO" id="GO:0015421">
    <property type="term" value="F:ABC-type oligopeptide transporter activity"/>
    <property type="evidence" value="ECO:0007669"/>
    <property type="project" value="TreeGrafter"/>
</dbReference>
<feature type="transmembrane region" description="Helical" evidence="5">
    <location>
        <begin position="25"/>
        <end position="51"/>
    </location>
</feature>
<dbReference type="GO" id="GO:0005886">
    <property type="term" value="C:plasma membrane"/>
    <property type="evidence" value="ECO:0007669"/>
    <property type="project" value="UniProtKB-SubCell"/>
</dbReference>
<dbReference type="GO" id="GO:0005524">
    <property type="term" value="F:ATP binding"/>
    <property type="evidence" value="ECO:0007669"/>
    <property type="project" value="UniProtKB-KW"/>
</dbReference>
<keyword evidence="7" id="KW-0067">ATP-binding</keyword>
<dbReference type="InterPro" id="IPR027417">
    <property type="entry name" value="P-loop_NTPase"/>
</dbReference>
<dbReference type="Pfam" id="PF00664">
    <property type="entry name" value="ABC_membrane"/>
    <property type="match status" value="1"/>
</dbReference>
<dbReference type="SUPFAM" id="SSF90123">
    <property type="entry name" value="ABC transporter transmembrane region"/>
    <property type="match status" value="1"/>
</dbReference>
<feature type="transmembrane region" description="Helical" evidence="5">
    <location>
        <begin position="279"/>
        <end position="297"/>
    </location>
</feature>
<dbReference type="EMBL" id="QRHA01000006">
    <property type="protein sequence ID" value="RDV25579.1"/>
    <property type="molecule type" value="Genomic_DNA"/>
</dbReference>
<evidence type="ECO:0000313" key="8">
    <source>
        <dbReference type="Proteomes" id="UP000256561"/>
    </source>
</evidence>
<protein>
    <submittedName>
        <fullName evidence="7">ABC transporter ATP-binding protein</fullName>
    </submittedName>
</protein>
<feature type="transmembrane region" description="Helical" evidence="5">
    <location>
        <begin position="159"/>
        <end position="180"/>
    </location>
</feature>
<dbReference type="InterPro" id="IPR011527">
    <property type="entry name" value="ABC1_TM_dom"/>
</dbReference>
<accession>A0A3D8M7K6</accession>
<feature type="transmembrane region" description="Helical" evidence="5">
    <location>
        <begin position="250"/>
        <end position="273"/>
    </location>
</feature>
<dbReference type="PANTHER" id="PTHR43394:SF4">
    <property type="entry name" value="TOXIN SECRETION ABC TRANSPORTER ATP-BINDING PROTEIN"/>
    <property type="match status" value="1"/>
</dbReference>
<name>A0A3D8M7K6_9ALTE</name>
<dbReference type="Gene3D" id="1.20.1560.10">
    <property type="entry name" value="ABC transporter type 1, transmembrane domain"/>
    <property type="match status" value="1"/>
</dbReference>
<keyword evidence="4 5" id="KW-0472">Membrane</keyword>
<feature type="transmembrane region" description="Helical" evidence="5">
    <location>
        <begin position="136"/>
        <end position="153"/>
    </location>
</feature>
<proteinExistence type="predicted"/>
<keyword evidence="8" id="KW-1185">Reference proteome</keyword>
<dbReference type="Proteomes" id="UP000256561">
    <property type="component" value="Unassembled WGS sequence"/>
</dbReference>
<keyword evidence="3 5" id="KW-1133">Transmembrane helix</keyword>
<sequence>MAEKTIDLEKTRKLLVSLLAPERDFFWVVIAYSVAIGLLTLAVPIAVQTLINTIVNIASSRAVTVLAVVLFCTLLLSGCFSALRMRVMEYYERRVYARLVAELSLRTVLAPHSYFEGRKNTSITHRYFDIMTLQKNIPSLMVDGIALVLQMLVGFTLVAFYHPFLLAFNLCVLFAMYLIWKIWSTRAKETAVILSESKYTTAKWLNNLASAHTFVKSATQFEYVGKKTEHCVNEYVRAHSRHFSFTFRQVIMFLVLYASASAALLGLGGWLVIAGQLSIGQLVAAELIMSAVFFGIARFSHYLKLYYELYGSADKLGGIFNMPQESLEHSSKPSPLSASLTFHHVTLSHNSEKCELHFSLPDRAKCFIVTHSNWVQKHIVNLLKRYSLPESGWINMGDHELTDLDTYELRQAVSILDRSLIVECTIAEFIQLSAPCATSSQINSALENVGLLEGINKLPLKMQTPLSAAGSPLQPLELILLKLAVVMLNTPRIIILNQHFDAIPSARREALLRILEQLDCTVLYFTNAPNSTSFSQTIDIQVGTGQAENTREEAKR</sequence>
<evidence type="ECO:0000259" key="6">
    <source>
        <dbReference type="PROSITE" id="PS50929"/>
    </source>
</evidence>
<keyword evidence="2 5" id="KW-0812">Transmembrane</keyword>
<dbReference type="SUPFAM" id="SSF52540">
    <property type="entry name" value="P-loop containing nucleoside triphosphate hydrolases"/>
    <property type="match status" value="1"/>
</dbReference>
<reference evidence="8" key="1">
    <citation type="submission" date="2018-08" db="EMBL/GenBank/DDBJ databases">
        <authorList>
            <person name="Zhang J."/>
            <person name="Du Z.-J."/>
        </authorList>
    </citation>
    <scope>NUCLEOTIDE SEQUENCE [LARGE SCALE GENOMIC DNA]</scope>
    <source>
        <strain evidence="8">KCTC 52655</strain>
    </source>
</reference>
<keyword evidence="7" id="KW-0547">Nucleotide-binding</keyword>
<organism evidence="7 8">
    <name type="scientific">Alteromonas aestuariivivens</name>
    <dbReference type="NCBI Taxonomy" id="1938339"/>
    <lineage>
        <taxon>Bacteria</taxon>
        <taxon>Pseudomonadati</taxon>
        <taxon>Pseudomonadota</taxon>
        <taxon>Gammaproteobacteria</taxon>
        <taxon>Alteromonadales</taxon>
        <taxon>Alteromonadaceae</taxon>
        <taxon>Alteromonas/Salinimonas group</taxon>
        <taxon>Alteromonas</taxon>
    </lineage>
</organism>
<dbReference type="OrthoDB" id="311344at2"/>
<feature type="domain" description="ABC transmembrane type-1" evidence="6">
    <location>
        <begin position="27"/>
        <end position="308"/>
    </location>
</feature>
<evidence type="ECO:0000256" key="2">
    <source>
        <dbReference type="ARBA" id="ARBA00022692"/>
    </source>
</evidence>
<comment type="caution">
    <text evidence="7">The sequence shown here is derived from an EMBL/GenBank/DDBJ whole genome shotgun (WGS) entry which is preliminary data.</text>
</comment>
<gene>
    <name evidence="7" type="ORF">DXV75_09830</name>
</gene>
<evidence type="ECO:0000256" key="1">
    <source>
        <dbReference type="ARBA" id="ARBA00004651"/>
    </source>
</evidence>
<dbReference type="InterPro" id="IPR039421">
    <property type="entry name" value="Type_1_exporter"/>
</dbReference>
<evidence type="ECO:0000256" key="5">
    <source>
        <dbReference type="SAM" id="Phobius"/>
    </source>
</evidence>
<evidence type="ECO:0000313" key="7">
    <source>
        <dbReference type="EMBL" id="RDV25579.1"/>
    </source>
</evidence>
<dbReference type="PANTHER" id="PTHR43394">
    <property type="entry name" value="ATP-DEPENDENT PERMEASE MDL1, MITOCHONDRIAL"/>
    <property type="match status" value="1"/>
</dbReference>
<dbReference type="InterPro" id="IPR036640">
    <property type="entry name" value="ABC1_TM_sf"/>
</dbReference>